<reference evidence="1 2" key="1">
    <citation type="journal article" date="2008" name="Nature">
        <title>The Phaeodactylum genome reveals the evolutionary history of diatom genomes.</title>
        <authorList>
            <person name="Bowler C."/>
            <person name="Allen A.E."/>
            <person name="Badger J.H."/>
            <person name="Grimwood J."/>
            <person name="Jabbari K."/>
            <person name="Kuo A."/>
            <person name="Maheswari U."/>
            <person name="Martens C."/>
            <person name="Maumus F."/>
            <person name="Otillar R.P."/>
            <person name="Rayko E."/>
            <person name="Salamov A."/>
            <person name="Vandepoele K."/>
            <person name="Beszteri B."/>
            <person name="Gruber A."/>
            <person name="Heijde M."/>
            <person name="Katinka M."/>
            <person name="Mock T."/>
            <person name="Valentin K."/>
            <person name="Verret F."/>
            <person name="Berges J.A."/>
            <person name="Brownlee C."/>
            <person name="Cadoret J.P."/>
            <person name="Chiovitti A."/>
            <person name="Choi C.J."/>
            <person name="Coesel S."/>
            <person name="De Martino A."/>
            <person name="Detter J.C."/>
            <person name="Durkin C."/>
            <person name="Falciatore A."/>
            <person name="Fournet J."/>
            <person name="Haruta M."/>
            <person name="Huysman M.J."/>
            <person name="Jenkins B.D."/>
            <person name="Jiroutova K."/>
            <person name="Jorgensen R.E."/>
            <person name="Joubert Y."/>
            <person name="Kaplan A."/>
            <person name="Kroger N."/>
            <person name="Kroth P.G."/>
            <person name="La Roche J."/>
            <person name="Lindquist E."/>
            <person name="Lommer M."/>
            <person name="Martin-Jezequel V."/>
            <person name="Lopez P.J."/>
            <person name="Lucas S."/>
            <person name="Mangogna M."/>
            <person name="McGinnis K."/>
            <person name="Medlin L.K."/>
            <person name="Montsant A."/>
            <person name="Oudot-Le Secq M.P."/>
            <person name="Napoli C."/>
            <person name="Obornik M."/>
            <person name="Parker M.S."/>
            <person name="Petit J.L."/>
            <person name="Porcel B.M."/>
            <person name="Poulsen N."/>
            <person name="Robison M."/>
            <person name="Rychlewski L."/>
            <person name="Rynearson T.A."/>
            <person name="Schmutz J."/>
            <person name="Shapiro H."/>
            <person name="Siaut M."/>
            <person name="Stanley M."/>
            <person name="Sussman M.R."/>
            <person name="Taylor A.R."/>
            <person name="Vardi A."/>
            <person name="von Dassow P."/>
            <person name="Vyverman W."/>
            <person name="Willis A."/>
            <person name="Wyrwicz L.S."/>
            <person name="Rokhsar D.S."/>
            <person name="Weissenbach J."/>
            <person name="Armbrust E.V."/>
            <person name="Green B.R."/>
            <person name="Van de Peer Y."/>
            <person name="Grigoriev I.V."/>
        </authorList>
    </citation>
    <scope>NUCLEOTIDE SEQUENCE [LARGE SCALE GENOMIC DNA]</scope>
    <source>
        <strain evidence="1 2">CCAP 1055/1</strain>
    </source>
</reference>
<evidence type="ECO:0000313" key="2">
    <source>
        <dbReference type="Proteomes" id="UP000000759"/>
    </source>
</evidence>
<accession>B7FYJ8</accession>
<organism evidence="1 2">
    <name type="scientific">Phaeodactylum tricornutum (strain CCAP 1055/1)</name>
    <dbReference type="NCBI Taxonomy" id="556484"/>
    <lineage>
        <taxon>Eukaryota</taxon>
        <taxon>Sar</taxon>
        <taxon>Stramenopiles</taxon>
        <taxon>Ochrophyta</taxon>
        <taxon>Bacillariophyta</taxon>
        <taxon>Bacillariophyceae</taxon>
        <taxon>Bacillariophycidae</taxon>
        <taxon>Naviculales</taxon>
        <taxon>Phaeodactylaceae</taxon>
        <taxon>Phaeodactylum</taxon>
    </lineage>
</organism>
<dbReference type="HOGENOM" id="CLU_1484768_0_0_1"/>
<dbReference type="AlphaFoldDB" id="B7FYJ8"/>
<reference evidence="2" key="2">
    <citation type="submission" date="2008-08" db="EMBL/GenBank/DDBJ databases">
        <authorList>
            <consortium name="Diatom Consortium"/>
            <person name="Grigoriev I."/>
            <person name="Grimwood J."/>
            <person name="Kuo A."/>
            <person name="Otillar R.P."/>
            <person name="Salamov A."/>
            <person name="Detter J.C."/>
            <person name="Lindquist E."/>
            <person name="Shapiro H."/>
            <person name="Lucas S."/>
            <person name="Glavina del Rio T."/>
            <person name="Pitluck S."/>
            <person name="Rokhsar D."/>
            <person name="Bowler C."/>
        </authorList>
    </citation>
    <scope>GENOME REANNOTATION</scope>
    <source>
        <strain evidence="2">CCAP 1055/1</strain>
    </source>
</reference>
<name>B7FYJ8_PHATC</name>
<dbReference type="PaxDb" id="2850-Phatr45693"/>
<evidence type="ECO:0000313" key="1">
    <source>
        <dbReference type="EMBL" id="EEC48931.1"/>
    </source>
</evidence>
<dbReference type="EMBL" id="CM000610">
    <property type="protein sequence ID" value="EEC48931.1"/>
    <property type="molecule type" value="Genomic_DNA"/>
</dbReference>
<proteinExistence type="predicted"/>
<protein>
    <submittedName>
        <fullName evidence="1">Uncharacterized protein</fullName>
    </submittedName>
</protein>
<keyword evidence="2" id="KW-1185">Reference proteome</keyword>
<dbReference type="InParanoid" id="B7FYJ8"/>
<gene>
    <name evidence="1" type="ORF">PHATRDRAFT_45693</name>
</gene>
<dbReference type="GeneID" id="7200432"/>
<dbReference type="OrthoDB" id="43916at2759"/>
<sequence>MNSMSKAYGKRRQARLVLLTQTGLHMSFLFYSVSGVYGWAPSSFVIAKRDMSVVPLSIQTRCSAAAGSDSSSENQTSEAREMKDLILSLSKERTDDSRRQRMQCIFTEAFSRPNGDPQRFTHLFDQQLIILGDQVKAKAAAMAIDLEQEADTHAISTEQSLADNEAGKMREKSAEEKQLWALVDMMVQSKTIVKRASGDLGSKGRFG</sequence>
<dbReference type="RefSeq" id="XP_002179945.1">
    <property type="nucleotide sequence ID" value="XM_002179909.1"/>
</dbReference>
<dbReference type="KEGG" id="pti:PHATRDRAFT_45693"/>
<dbReference type="Proteomes" id="UP000000759">
    <property type="component" value="Chromosome 7"/>
</dbReference>